<keyword evidence="4" id="KW-0808">Transferase</keyword>
<evidence type="ECO:0000256" key="2">
    <source>
        <dbReference type="ARBA" id="ARBA00012534"/>
    </source>
</evidence>
<dbReference type="PROSITE" id="PS50123">
    <property type="entry name" value="CHER"/>
    <property type="match status" value="1"/>
</dbReference>
<dbReference type="InterPro" id="IPR000780">
    <property type="entry name" value="CheR_MeTrfase"/>
</dbReference>
<dbReference type="SMART" id="SM00138">
    <property type="entry name" value="MeTrc"/>
    <property type="match status" value="1"/>
</dbReference>
<evidence type="ECO:0000256" key="5">
    <source>
        <dbReference type="ARBA" id="ARBA00022691"/>
    </source>
</evidence>
<sequence>MSLSQASFDAVADLFHNISGIRLTPAKRPLVEGRLQKLAQDKGVRSLDAYVSQLLDEQDPQEIVRVVDKLTTNETYFFREPQHFEFLAQELAQYDKPEPFRVWSAASSSGEEAYSIAMLLSEKLGPTGWEVVGTDLSTAMVSSAQRGLYSMERARFVPKEYLKRYCLRGQGEHSGQLLISKALKENVHFSSANLTEKLPDLGRFDVIFLRNVLIYFDPPGKEAIVRRVIQLLKPHGYLFTGHAESLSHLDHGLKTVRTAVYERS</sequence>
<name>A0ABS5DU00_9BURK</name>
<dbReference type="InterPro" id="IPR036804">
    <property type="entry name" value="CheR_N_sf"/>
</dbReference>
<proteinExistence type="predicted"/>
<keyword evidence="8" id="KW-1185">Reference proteome</keyword>
<organism evidence="7 8">
    <name type="scientific">Ideonella paludis</name>
    <dbReference type="NCBI Taxonomy" id="1233411"/>
    <lineage>
        <taxon>Bacteria</taxon>
        <taxon>Pseudomonadati</taxon>
        <taxon>Pseudomonadota</taxon>
        <taxon>Betaproteobacteria</taxon>
        <taxon>Burkholderiales</taxon>
        <taxon>Sphaerotilaceae</taxon>
        <taxon>Ideonella</taxon>
    </lineage>
</organism>
<evidence type="ECO:0000313" key="7">
    <source>
        <dbReference type="EMBL" id="MBQ0934590.1"/>
    </source>
</evidence>
<keyword evidence="5" id="KW-0949">S-adenosyl-L-methionine</keyword>
<dbReference type="PANTHER" id="PTHR24422">
    <property type="entry name" value="CHEMOTAXIS PROTEIN METHYLTRANSFERASE"/>
    <property type="match status" value="1"/>
</dbReference>
<dbReference type="CDD" id="cd02440">
    <property type="entry name" value="AdoMet_MTases"/>
    <property type="match status" value="1"/>
</dbReference>
<dbReference type="PIRSF" id="PIRSF000410">
    <property type="entry name" value="CheR"/>
    <property type="match status" value="1"/>
</dbReference>
<reference evidence="7 8" key="1">
    <citation type="submission" date="2021-04" db="EMBL/GenBank/DDBJ databases">
        <title>The genome sequence of type strain Ideonella paludis KCTC 32238.</title>
        <authorList>
            <person name="Liu Y."/>
        </authorList>
    </citation>
    <scope>NUCLEOTIDE SEQUENCE [LARGE SCALE GENOMIC DNA]</scope>
    <source>
        <strain evidence="7 8">KCTC 32238</strain>
    </source>
</reference>
<comment type="catalytic activity">
    <reaction evidence="1">
        <text>L-glutamyl-[protein] + S-adenosyl-L-methionine = [protein]-L-glutamate 5-O-methyl ester + S-adenosyl-L-homocysteine</text>
        <dbReference type="Rhea" id="RHEA:24452"/>
        <dbReference type="Rhea" id="RHEA-COMP:10208"/>
        <dbReference type="Rhea" id="RHEA-COMP:10311"/>
        <dbReference type="ChEBI" id="CHEBI:29973"/>
        <dbReference type="ChEBI" id="CHEBI:57856"/>
        <dbReference type="ChEBI" id="CHEBI:59789"/>
        <dbReference type="ChEBI" id="CHEBI:82795"/>
        <dbReference type="EC" id="2.1.1.80"/>
    </reaction>
</comment>
<dbReference type="InterPro" id="IPR029063">
    <property type="entry name" value="SAM-dependent_MTases_sf"/>
</dbReference>
<dbReference type="Gene3D" id="1.10.155.10">
    <property type="entry name" value="Chemotaxis receptor methyltransferase CheR, N-terminal domain"/>
    <property type="match status" value="1"/>
</dbReference>
<keyword evidence="3" id="KW-0489">Methyltransferase</keyword>
<dbReference type="EC" id="2.1.1.80" evidence="2"/>
<dbReference type="PANTHER" id="PTHR24422:SF26">
    <property type="entry name" value="CHEMOTAXIS PROTEIN METHYLTRANSFERASE"/>
    <property type="match status" value="1"/>
</dbReference>
<feature type="domain" description="CheR-type methyltransferase" evidence="6">
    <location>
        <begin position="1"/>
        <end position="264"/>
    </location>
</feature>
<comment type="caution">
    <text evidence="7">The sequence shown here is derived from an EMBL/GenBank/DDBJ whole genome shotgun (WGS) entry which is preliminary data.</text>
</comment>
<dbReference type="Proteomes" id="UP000672097">
    <property type="component" value="Unassembled WGS sequence"/>
</dbReference>
<dbReference type="Pfam" id="PF01739">
    <property type="entry name" value="CheR"/>
    <property type="match status" value="1"/>
</dbReference>
<protein>
    <recommendedName>
        <fullName evidence="2">protein-glutamate O-methyltransferase</fullName>
        <ecNumber evidence="2">2.1.1.80</ecNumber>
    </recommendedName>
</protein>
<dbReference type="SUPFAM" id="SSF53335">
    <property type="entry name" value="S-adenosyl-L-methionine-dependent methyltransferases"/>
    <property type="match status" value="1"/>
</dbReference>
<dbReference type="SUPFAM" id="SSF47757">
    <property type="entry name" value="Chemotaxis receptor methyltransferase CheR, N-terminal domain"/>
    <property type="match status" value="1"/>
</dbReference>
<evidence type="ECO:0000313" key="8">
    <source>
        <dbReference type="Proteomes" id="UP000672097"/>
    </source>
</evidence>
<dbReference type="InterPro" id="IPR050903">
    <property type="entry name" value="Bact_Chemotaxis_MeTrfase"/>
</dbReference>
<dbReference type="EMBL" id="JAGQDG010000002">
    <property type="protein sequence ID" value="MBQ0934590.1"/>
    <property type="molecule type" value="Genomic_DNA"/>
</dbReference>
<dbReference type="Gene3D" id="3.40.50.150">
    <property type="entry name" value="Vaccinia Virus protein VP39"/>
    <property type="match status" value="1"/>
</dbReference>
<dbReference type="RefSeq" id="WP_210806707.1">
    <property type="nucleotide sequence ID" value="NZ_JAGQDG010000002.1"/>
</dbReference>
<dbReference type="PRINTS" id="PR00996">
    <property type="entry name" value="CHERMTFRASE"/>
</dbReference>
<gene>
    <name evidence="7" type="ORF">KAK11_04540</name>
</gene>
<dbReference type="InterPro" id="IPR026024">
    <property type="entry name" value="Chemotaxis_MeTrfase_CheR"/>
</dbReference>
<dbReference type="InterPro" id="IPR022642">
    <property type="entry name" value="CheR_C"/>
</dbReference>
<evidence type="ECO:0000256" key="4">
    <source>
        <dbReference type="ARBA" id="ARBA00022679"/>
    </source>
</evidence>
<evidence type="ECO:0000259" key="6">
    <source>
        <dbReference type="PROSITE" id="PS50123"/>
    </source>
</evidence>
<evidence type="ECO:0000256" key="1">
    <source>
        <dbReference type="ARBA" id="ARBA00001541"/>
    </source>
</evidence>
<dbReference type="Pfam" id="PF03705">
    <property type="entry name" value="CheR_N"/>
    <property type="match status" value="1"/>
</dbReference>
<dbReference type="InterPro" id="IPR022641">
    <property type="entry name" value="CheR_N"/>
</dbReference>
<accession>A0ABS5DU00</accession>
<evidence type="ECO:0000256" key="3">
    <source>
        <dbReference type="ARBA" id="ARBA00022603"/>
    </source>
</evidence>